<protein>
    <submittedName>
        <fullName evidence="1">Uncharacterized protein</fullName>
    </submittedName>
</protein>
<comment type="caution">
    <text evidence="1">The sequence shown here is derived from an EMBL/GenBank/DDBJ whole genome shotgun (WGS) entry which is preliminary data.</text>
</comment>
<dbReference type="EMBL" id="CM034396">
    <property type="protein sequence ID" value="KAJ0178207.1"/>
    <property type="molecule type" value="Genomic_DNA"/>
</dbReference>
<keyword evidence="2" id="KW-1185">Reference proteome</keyword>
<sequence length="250" mass="29004">MASITGKMNFNTKHLKKGDPLPPFNGKLRVYNMRFCPYAQRTILALIAKKIDCEVINVDLVEKPEWLTSKSPFGKVPALEMADGQTICESLVTVEYLDQVFPQRPLLPQDPYKQAIDKVIVQSTGPIESMFIKQLKFPDRITEDNYTAYHNALEFVQEQLKSRGTKFIDGNEPGYADYMIWPFFERLRMFDNNPRMRLDENKYPLLVEYLRNMLNDPVVSEYIIPLDILAKFLSAYTEGTKPQYDILIED</sequence>
<name>A0ACC1D483_9NEOP</name>
<organism evidence="1 2">
    <name type="scientific">Dendrolimus kikuchii</name>
    <dbReference type="NCBI Taxonomy" id="765133"/>
    <lineage>
        <taxon>Eukaryota</taxon>
        <taxon>Metazoa</taxon>
        <taxon>Ecdysozoa</taxon>
        <taxon>Arthropoda</taxon>
        <taxon>Hexapoda</taxon>
        <taxon>Insecta</taxon>
        <taxon>Pterygota</taxon>
        <taxon>Neoptera</taxon>
        <taxon>Endopterygota</taxon>
        <taxon>Lepidoptera</taxon>
        <taxon>Glossata</taxon>
        <taxon>Ditrysia</taxon>
        <taxon>Bombycoidea</taxon>
        <taxon>Lasiocampidae</taxon>
        <taxon>Dendrolimus</taxon>
    </lineage>
</organism>
<evidence type="ECO:0000313" key="2">
    <source>
        <dbReference type="Proteomes" id="UP000824533"/>
    </source>
</evidence>
<evidence type="ECO:0000313" key="1">
    <source>
        <dbReference type="EMBL" id="KAJ0178207.1"/>
    </source>
</evidence>
<dbReference type="Proteomes" id="UP000824533">
    <property type="component" value="Linkage Group LG10"/>
</dbReference>
<accession>A0ACC1D483</accession>
<proteinExistence type="predicted"/>
<reference evidence="1 2" key="1">
    <citation type="journal article" date="2021" name="Front. Genet.">
        <title>Chromosome-Level Genome Assembly Reveals Significant Gene Expansion in the Toll and IMD Signaling Pathways of Dendrolimus kikuchii.</title>
        <authorList>
            <person name="Zhou J."/>
            <person name="Wu P."/>
            <person name="Xiong Z."/>
            <person name="Liu N."/>
            <person name="Zhao N."/>
            <person name="Ji M."/>
            <person name="Qiu Y."/>
            <person name="Yang B."/>
        </authorList>
    </citation>
    <scope>NUCLEOTIDE SEQUENCE [LARGE SCALE GENOMIC DNA]</scope>
    <source>
        <strain evidence="1">Ann1</strain>
    </source>
</reference>
<gene>
    <name evidence="1" type="ORF">K1T71_006030</name>
</gene>